<keyword evidence="4" id="KW-1185">Reference proteome</keyword>
<evidence type="ECO:0000256" key="1">
    <source>
        <dbReference type="SAM" id="MobiDB-lite"/>
    </source>
</evidence>
<keyword evidence="2" id="KW-0732">Signal</keyword>
<feature type="signal peptide" evidence="2">
    <location>
        <begin position="1"/>
        <end position="27"/>
    </location>
</feature>
<evidence type="ECO:0008006" key="5">
    <source>
        <dbReference type="Google" id="ProtNLM"/>
    </source>
</evidence>
<proteinExistence type="predicted"/>
<feature type="compositionally biased region" description="Polar residues" evidence="1">
    <location>
        <begin position="262"/>
        <end position="279"/>
    </location>
</feature>
<comment type="caution">
    <text evidence="3">The sequence shown here is derived from an EMBL/GenBank/DDBJ whole genome shotgun (WGS) entry which is preliminary data.</text>
</comment>
<dbReference type="RefSeq" id="WP_075064080.1">
    <property type="nucleotide sequence ID" value="NZ_LGCL01000040.1"/>
</dbReference>
<feature type="compositionally biased region" description="Polar residues" evidence="1">
    <location>
        <begin position="319"/>
        <end position="342"/>
    </location>
</feature>
<feature type="chain" id="PRO_5006132950" description="CARDB domain-containing protein" evidence="2">
    <location>
        <begin position="28"/>
        <end position="479"/>
    </location>
</feature>
<gene>
    <name evidence="3" type="ORF">ADN00_16175</name>
</gene>
<dbReference type="EMBL" id="LGCL01000040">
    <property type="protein sequence ID" value="KPL72024.1"/>
    <property type="molecule type" value="Genomic_DNA"/>
</dbReference>
<dbReference type="Proteomes" id="UP000050417">
    <property type="component" value="Unassembled WGS sequence"/>
</dbReference>
<evidence type="ECO:0000256" key="2">
    <source>
        <dbReference type="SAM" id="SignalP"/>
    </source>
</evidence>
<feature type="region of interest" description="Disordered" evidence="1">
    <location>
        <begin position="313"/>
        <end position="356"/>
    </location>
</feature>
<feature type="region of interest" description="Disordered" evidence="1">
    <location>
        <begin position="255"/>
        <end position="279"/>
    </location>
</feature>
<protein>
    <recommendedName>
        <fullName evidence="5">CARDB domain-containing protein</fullName>
    </recommendedName>
</protein>
<evidence type="ECO:0000313" key="4">
    <source>
        <dbReference type="Proteomes" id="UP000050417"/>
    </source>
</evidence>
<dbReference type="AlphaFoldDB" id="A0A0P6XA42"/>
<name>A0A0P6XA42_9CHLR</name>
<reference evidence="3 4" key="1">
    <citation type="submission" date="2015-07" db="EMBL/GenBank/DDBJ databases">
        <title>Genome sequence of Ornatilinea apprima DSM 23815.</title>
        <authorList>
            <person name="Hemp J."/>
            <person name="Ward L.M."/>
            <person name="Pace L.A."/>
            <person name="Fischer W.W."/>
        </authorList>
    </citation>
    <scope>NUCLEOTIDE SEQUENCE [LARGE SCALE GENOMIC DNA]</scope>
    <source>
        <strain evidence="3 4">P3M-1</strain>
    </source>
</reference>
<evidence type="ECO:0000313" key="3">
    <source>
        <dbReference type="EMBL" id="KPL72024.1"/>
    </source>
</evidence>
<sequence length="479" mass="51724">MRTGTSFWICIWLSILLSIATISTASAQTPEPPAPQKVIAIYDGNIPPTFSQNCNNIPIKITIEAWNVGAAGGSNYGEATITIEGPDCDIDSKGNSTPGQYGRTELKGIFSGGPDGKIPLKDPENPKLVVTALFVDGKTVRLSAIGDGTIYIDIPVINPEVFESMGPLPTMAPTPGSFCIPVISNINNLKPGEILSPSLSFVDENNNPVAALSNVWYINGVQTNSVTWDGKETTLILQYTCPDTSAHEKRITIPAYQKDNEVSPNQDANQQTETTNPTRTPAIAAGVVAAAAGAAGAVAAGGYAATRMQPVKPAKITPPSKQTAPKNQNTASSTEISSQKAPQPSRPRLTDEERGNLQTIRTMMQNQLSEYRTDYNNLTHDRQVLVRLFKNNALKFVSKKAVIGGTIVTTNPVGFMAQTLLDPVLNRAFSMHDTSQDSKIILHIHSLINLSGERMTEIRREIIHLKNEIDLINQRLADN</sequence>
<accession>A0A0P6XA42</accession>
<organism evidence="3 4">
    <name type="scientific">Ornatilinea apprima</name>
    <dbReference type="NCBI Taxonomy" id="1134406"/>
    <lineage>
        <taxon>Bacteria</taxon>
        <taxon>Bacillati</taxon>
        <taxon>Chloroflexota</taxon>
        <taxon>Anaerolineae</taxon>
        <taxon>Anaerolineales</taxon>
        <taxon>Anaerolineaceae</taxon>
        <taxon>Ornatilinea</taxon>
    </lineage>
</organism>